<dbReference type="Proteomes" id="UP000538666">
    <property type="component" value="Unassembled WGS sequence"/>
</dbReference>
<name>A0A841K1F7_9BACT</name>
<sequence>MSRSDYVRDNDALAKGRWRAQVRSSIRGKRGQKLLTDLLQALDQMPEKKLIANELETSNGALCALGVLGKARGLDMRNVDPEQYEEVASLFGITEQLTRQIVFMNDEFYDRDTPGQRYEKMRAWVSRQILPQSMNENPDRFASRASIRHN</sequence>
<proteinExistence type="predicted"/>
<evidence type="ECO:0000313" key="1">
    <source>
        <dbReference type="EMBL" id="MBB6146825.1"/>
    </source>
</evidence>
<evidence type="ECO:0000313" key="2">
    <source>
        <dbReference type="Proteomes" id="UP000538666"/>
    </source>
</evidence>
<gene>
    <name evidence="1" type="ORF">HNQ77_004806</name>
</gene>
<organism evidence="1 2">
    <name type="scientific">Silvibacterium bohemicum</name>
    <dbReference type="NCBI Taxonomy" id="1577686"/>
    <lineage>
        <taxon>Bacteria</taxon>
        <taxon>Pseudomonadati</taxon>
        <taxon>Acidobacteriota</taxon>
        <taxon>Terriglobia</taxon>
        <taxon>Terriglobales</taxon>
        <taxon>Acidobacteriaceae</taxon>
        <taxon>Silvibacterium</taxon>
    </lineage>
</organism>
<reference evidence="1 2" key="1">
    <citation type="submission" date="2020-08" db="EMBL/GenBank/DDBJ databases">
        <title>Genomic Encyclopedia of Type Strains, Phase IV (KMG-IV): sequencing the most valuable type-strain genomes for metagenomic binning, comparative biology and taxonomic classification.</title>
        <authorList>
            <person name="Goeker M."/>
        </authorList>
    </citation>
    <scope>NUCLEOTIDE SEQUENCE [LARGE SCALE GENOMIC DNA]</scope>
    <source>
        <strain evidence="1 2">DSM 103733</strain>
    </source>
</reference>
<protein>
    <submittedName>
        <fullName evidence="1">Uncharacterized protein</fullName>
    </submittedName>
</protein>
<dbReference type="EMBL" id="JACHEK010000011">
    <property type="protein sequence ID" value="MBB6146825.1"/>
    <property type="molecule type" value="Genomic_DNA"/>
</dbReference>
<dbReference type="RefSeq" id="WP_050061303.1">
    <property type="nucleotide sequence ID" value="NZ_JACHEK010000011.1"/>
</dbReference>
<accession>A0A841K1F7</accession>
<keyword evidence="2" id="KW-1185">Reference proteome</keyword>
<dbReference type="AlphaFoldDB" id="A0A841K1F7"/>
<comment type="caution">
    <text evidence="1">The sequence shown here is derived from an EMBL/GenBank/DDBJ whole genome shotgun (WGS) entry which is preliminary data.</text>
</comment>